<dbReference type="SUPFAM" id="SSF55326">
    <property type="entry name" value="PurM N-terminal domain-like"/>
    <property type="match status" value="2"/>
</dbReference>
<dbReference type="CDD" id="cd02203">
    <property type="entry name" value="PurL_repeat1"/>
    <property type="match status" value="1"/>
</dbReference>
<comment type="subcellular location">
    <subcellularLocation>
        <location evidence="1">Cytoplasm</location>
    </subcellularLocation>
</comment>
<dbReference type="EC" id="6.3.5.3" evidence="4"/>
<keyword evidence="11" id="KW-0460">Magnesium</keyword>
<reference evidence="22 23" key="1">
    <citation type="submission" date="2016-07" db="EMBL/GenBank/DDBJ databases">
        <title>Pervasive Adenine N6-methylation of Active Genes in Fungi.</title>
        <authorList>
            <consortium name="DOE Joint Genome Institute"/>
            <person name="Mondo S.J."/>
            <person name="Dannebaum R.O."/>
            <person name="Kuo R.C."/>
            <person name="Labutti K."/>
            <person name="Haridas S."/>
            <person name="Kuo A."/>
            <person name="Salamov A."/>
            <person name="Ahrendt S.R."/>
            <person name="Lipzen A."/>
            <person name="Sullivan W."/>
            <person name="Andreopoulos W.B."/>
            <person name="Clum A."/>
            <person name="Lindquist E."/>
            <person name="Daum C."/>
            <person name="Ramamoorthy G.K."/>
            <person name="Gryganskyi A."/>
            <person name="Culley D."/>
            <person name="Magnuson J.K."/>
            <person name="James T.Y."/>
            <person name="O'Malley M.A."/>
            <person name="Stajich J.E."/>
            <person name="Spatafora J.W."/>
            <person name="Visel A."/>
            <person name="Grigoriev I.V."/>
        </authorList>
    </citation>
    <scope>NUCLEOTIDE SEQUENCE [LARGE SCALE GENOMIC DNA]</scope>
    <source>
        <strain evidence="22 23">CBS 115471</strain>
    </source>
</reference>
<evidence type="ECO:0000259" key="21">
    <source>
        <dbReference type="Pfam" id="PF22689"/>
    </source>
</evidence>
<protein>
    <recommendedName>
        <fullName evidence="17">Phosphoribosylformylglycinamidine synthase</fullName>
        <ecNumber evidence="4">6.3.5.3</ecNumber>
    </recommendedName>
    <alternativeName>
        <fullName evidence="14">Formylglycinamide ribonucleotide amidotransferase</fullName>
    </alternativeName>
    <alternativeName>
        <fullName evidence="13">Formylglycinamide ribotide amidotransferase</fullName>
    </alternativeName>
</protein>
<dbReference type="FunFam" id="3.30.1330.10:FF:000002">
    <property type="entry name" value="Phosphoribosylformylglycinamidine synthase"/>
    <property type="match status" value="1"/>
</dbReference>
<dbReference type="InterPro" id="IPR036921">
    <property type="entry name" value="PurM-like_N_sf"/>
</dbReference>
<evidence type="ECO:0000256" key="17">
    <source>
        <dbReference type="ARBA" id="ARBA00071729"/>
    </source>
</evidence>
<dbReference type="NCBIfam" id="TIGR01735">
    <property type="entry name" value="FGAM_synt"/>
    <property type="match status" value="1"/>
</dbReference>
<gene>
    <name evidence="22" type="ORF">BCR34DRAFT_573556</name>
</gene>
<evidence type="ECO:0000259" key="20">
    <source>
        <dbReference type="Pfam" id="PF18076"/>
    </source>
</evidence>
<keyword evidence="8" id="KW-0547">Nucleotide-binding</keyword>
<evidence type="ECO:0000256" key="10">
    <source>
        <dbReference type="ARBA" id="ARBA00022840"/>
    </source>
</evidence>
<dbReference type="UniPathway" id="UPA00074">
    <property type="reaction ID" value="UER00128"/>
</dbReference>
<comment type="function">
    <text evidence="16">Phosphoribosylformylglycinamidine synthase involved in the purines biosynthetic pathway. Catalyzes the ATP-dependent conversion of formylglycinamide ribonucleotide (FGAR) and glutamine to yield formylglycinamidine ribonucleotide (FGAM) and glutamate.</text>
</comment>
<dbReference type="PANTHER" id="PTHR10099">
    <property type="entry name" value="PHOSPHORIBOSYLFORMYLGLYCINAMIDINE SYNTHASE"/>
    <property type="match status" value="1"/>
</dbReference>
<dbReference type="FunFam" id="3.90.650.10:FF:000005">
    <property type="entry name" value="Phosphoribosylformylglycinamidine synthase"/>
    <property type="match status" value="1"/>
</dbReference>
<evidence type="ECO:0000259" key="19">
    <source>
        <dbReference type="Pfam" id="PF18072"/>
    </source>
</evidence>
<dbReference type="GO" id="GO:0005737">
    <property type="term" value="C:cytoplasm"/>
    <property type="evidence" value="ECO:0007669"/>
    <property type="project" value="UniProtKB-SubCell"/>
</dbReference>
<evidence type="ECO:0000256" key="3">
    <source>
        <dbReference type="ARBA" id="ARBA00008608"/>
    </source>
</evidence>
<dbReference type="SMART" id="SM01211">
    <property type="entry name" value="GATase_5"/>
    <property type="match status" value="1"/>
</dbReference>
<keyword evidence="5" id="KW-0963">Cytoplasm</keyword>
<feature type="domain" description="PurM-like C-terminal" evidence="18">
    <location>
        <begin position="457"/>
        <end position="614"/>
    </location>
</feature>
<keyword evidence="9" id="KW-0658">Purine biosynthesis</keyword>
<accession>A0A1Y1YZ26</accession>
<dbReference type="GO" id="GO:0005524">
    <property type="term" value="F:ATP binding"/>
    <property type="evidence" value="ECO:0007669"/>
    <property type="project" value="UniProtKB-KW"/>
</dbReference>
<dbReference type="OrthoDB" id="6666987at2759"/>
<evidence type="ECO:0000256" key="12">
    <source>
        <dbReference type="ARBA" id="ARBA00022962"/>
    </source>
</evidence>
<dbReference type="InterPro" id="IPR010918">
    <property type="entry name" value="PurM-like_C_dom"/>
</dbReference>
<evidence type="ECO:0000256" key="2">
    <source>
        <dbReference type="ARBA" id="ARBA00004920"/>
    </source>
</evidence>
<keyword evidence="7" id="KW-0479">Metal-binding</keyword>
<feature type="domain" description="FGAR-AT PurM N-terminal-like" evidence="21">
    <location>
        <begin position="685"/>
        <end position="849"/>
    </location>
</feature>
<dbReference type="Pfam" id="PF13507">
    <property type="entry name" value="GATase_5"/>
    <property type="match status" value="1"/>
</dbReference>
<dbReference type="InterPro" id="IPR041609">
    <property type="entry name" value="PurL_linker"/>
</dbReference>
<dbReference type="CDD" id="cd02204">
    <property type="entry name" value="PurL_repeat2"/>
    <property type="match status" value="1"/>
</dbReference>
<evidence type="ECO:0000256" key="4">
    <source>
        <dbReference type="ARBA" id="ARBA00012747"/>
    </source>
</evidence>
<dbReference type="GO" id="GO:0046872">
    <property type="term" value="F:metal ion binding"/>
    <property type="evidence" value="ECO:0007669"/>
    <property type="project" value="UniProtKB-KW"/>
</dbReference>
<evidence type="ECO:0000313" key="22">
    <source>
        <dbReference type="EMBL" id="ORY03303.1"/>
    </source>
</evidence>
<evidence type="ECO:0000256" key="5">
    <source>
        <dbReference type="ARBA" id="ARBA00022490"/>
    </source>
</evidence>
<keyword evidence="12" id="KW-0315">Glutamine amidotransferase</keyword>
<dbReference type="InterPro" id="IPR010073">
    <property type="entry name" value="PurL_large"/>
</dbReference>
<keyword evidence="10" id="KW-0067">ATP-binding</keyword>
<dbReference type="Gene3D" id="1.10.8.750">
    <property type="entry name" value="Phosphoribosylformylglycinamidine synthase, linker domain"/>
    <property type="match status" value="1"/>
</dbReference>
<evidence type="ECO:0000256" key="14">
    <source>
        <dbReference type="ARBA" id="ARBA00032632"/>
    </source>
</evidence>
<dbReference type="Gene3D" id="3.90.650.10">
    <property type="entry name" value="PurM-like C-terminal domain"/>
    <property type="match status" value="2"/>
</dbReference>
<dbReference type="InterPro" id="IPR036604">
    <property type="entry name" value="PurS-like_sf"/>
</dbReference>
<dbReference type="GO" id="GO:0006189">
    <property type="term" value="P:'de novo' IMP biosynthetic process"/>
    <property type="evidence" value="ECO:0007669"/>
    <property type="project" value="UniProtKB-UniPathway"/>
</dbReference>
<keyword evidence="6" id="KW-0436">Ligase</keyword>
<dbReference type="InterPro" id="IPR055181">
    <property type="entry name" value="FGAR-AT_PurM_N-like"/>
</dbReference>
<evidence type="ECO:0000256" key="8">
    <source>
        <dbReference type="ARBA" id="ARBA00022741"/>
    </source>
</evidence>
<dbReference type="SUPFAM" id="SSF109736">
    <property type="entry name" value="FGAM synthase PurL, linker domain"/>
    <property type="match status" value="1"/>
</dbReference>
<organism evidence="22 23">
    <name type="scientific">Clohesyomyces aquaticus</name>
    <dbReference type="NCBI Taxonomy" id="1231657"/>
    <lineage>
        <taxon>Eukaryota</taxon>
        <taxon>Fungi</taxon>
        <taxon>Dikarya</taxon>
        <taxon>Ascomycota</taxon>
        <taxon>Pezizomycotina</taxon>
        <taxon>Dothideomycetes</taxon>
        <taxon>Pleosporomycetidae</taxon>
        <taxon>Pleosporales</taxon>
        <taxon>Lindgomycetaceae</taxon>
        <taxon>Clohesyomyces</taxon>
    </lineage>
</organism>
<dbReference type="SUPFAM" id="SSF52317">
    <property type="entry name" value="Class I glutamine amidotransferase-like"/>
    <property type="match status" value="1"/>
</dbReference>
<comment type="caution">
    <text evidence="22">The sequence shown here is derived from an EMBL/GenBank/DDBJ whole genome shotgun (WGS) entry which is preliminary data.</text>
</comment>
<dbReference type="HAMAP" id="MF_00419">
    <property type="entry name" value="PurL_1"/>
    <property type="match status" value="1"/>
</dbReference>
<evidence type="ECO:0000256" key="11">
    <source>
        <dbReference type="ARBA" id="ARBA00022842"/>
    </source>
</evidence>
<evidence type="ECO:0000256" key="13">
    <source>
        <dbReference type="ARBA" id="ARBA00029823"/>
    </source>
</evidence>
<dbReference type="PROSITE" id="PS51273">
    <property type="entry name" value="GATASE_TYPE_1"/>
    <property type="match status" value="1"/>
</dbReference>
<dbReference type="Pfam" id="PF02769">
    <property type="entry name" value="AIRS_C"/>
    <property type="match status" value="2"/>
</dbReference>
<feature type="domain" description="Phosphoribosylformylglycinamidine synthase linker" evidence="19">
    <location>
        <begin position="191"/>
        <end position="241"/>
    </location>
</feature>
<dbReference type="PANTHER" id="PTHR10099:SF1">
    <property type="entry name" value="PHOSPHORIBOSYLFORMYLGLYCINAMIDINE SYNTHASE"/>
    <property type="match status" value="1"/>
</dbReference>
<dbReference type="NCBIfam" id="NF003672">
    <property type="entry name" value="PRK05297.1"/>
    <property type="match status" value="1"/>
</dbReference>
<dbReference type="GO" id="GO:0004642">
    <property type="term" value="F:phosphoribosylformylglycinamidine synthase activity"/>
    <property type="evidence" value="ECO:0007669"/>
    <property type="project" value="UniProtKB-EC"/>
</dbReference>
<dbReference type="CDD" id="cd01740">
    <property type="entry name" value="GATase1_FGAR_AT"/>
    <property type="match status" value="1"/>
</dbReference>
<dbReference type="Pfam" id="PF18076">
    <property type="entry name" value="FGAR-AT_N"/>
    <property type="match status" value="1"/>
</dbReference>
<feature type="domain" description="PurM-like C-terminal" evidence="18">
    <location>
        <begin position="882"/>
        <end position="998"/>
    </location>
</feature>
<dbReference type="Pfam" id="PF22689">
    <property type="entry name" value="FGAR-AT_PurM_N-like"/>
    <property type="match status" value="1"/>
</dbReference>
<dbReference type="InterPro" id="IPR036676">
    <property type="entry name" value="PurM-like_C_sf"/>
</dbReference>
<proteinExistence type="inferred from homology"/>
<evidence type="ECO:0000256" key="6">
    <source>
        <dbReference type="ARBA" id="ARBA00022598"/>
    </source>
</evidence>
<feature type="domain" description="Phosphoribosylformylglycinamidine synthase N-terminal" evidence="20">
    <location>
        <begin position="38"/>
        <end position="168"/>
    </location>
</feature>
<evidence type="ECO:0000256" key="9">
    <source>
        <dbReference type="ARBA" id="ARBA00022755"/>
    </source>
</evidence>
<evidence type="ECO:0000259" key="18">
    <source>
        <dbReference type="Pfam" id="PF02769"/>
    </source>
</evidence>
<dbReference type="STRING" id="1231657.A0A1Y1YZ26"/>
<evidence type="ECO:0000256" key="15">
    <source>
        <dbReference type="ARBA" id="ARBA00052585"/>
    </source>
</evidence>
<dbReference type="Proteomes" id="UP000193144">
    <property type="component" value="Unassembled WGS sequence"/>
</dbReference>
<dbReference type="Gene3D" id="3.40.50.880">
    <property type="match status" value="1"/>
</dbReference>
<dbReference type="SUPFAM" id="SSF56042">
    <property type="entry name" value="PurM C-terminal domain-like"/>
    <property type="match status" value="2"/>
</dbReference>
<dbReference type="FunFam" id="3.90.650.10:FF:000002">
    <property type="entry name" value="Phosphoribosylformylglycinamidine synthase"/>
    <property type="match status" value="1"/>
</dbReference>
<dbReference type="FunFam" id="3.30.1330.10:FF:000005">
    <property type="entry name" value="Phosphoribosylformylglycinamidine synthase"/>
    <property type="match status" value="1"/>
</dbReference>
<comment type="catalytic activity">
    <reaction evidence="15">
        <text>N(2)-formyl-N(1)-(5-phospho-beta-D-ribosyl)glycinamide + L-glutamine + ATP + H2O = 2-formamido-N(1)-(5-O-phospho-beta-D-ribosyl)acetamidine + L-glutamate + ADP + phosphate + H(+)</text>
        <dbReference type="Rhea" id="RHEA:17129"/>
        <dbReference type="ChEBI" id="CHEBI:15377"/>
        <dbReference type="ChEBI" id="CHEBI:15378"/>
        <dbReference type="ChEBI" id="CHEBI:29985"/>
        <dbReference type="ChEBI" id="CHEBI:30616"/>
        <dbReference type="ChEBI" id="CHEBI:43474"/>
        <dbReference type="ChEBI" id="CHEBI:58359"/>
        <dbReference type="ChEBI" id="CHEBI:147286"/>
        <dbReference type="ChEBI" id="CHEBI:147287"/>
        <dbReference type="ChEBI" id="CHEBI:456216"/>
        <dbReference type="EC" id="6.3.5.3"/>
    </reaction>
</comment>
<evidence type="ECO:0000313" key="23">
    <source>
        <dbReference type="Proteomes" id="UP000193144"/>
    </source>
</evidence>
<dbReference type="FunFam" id="3.40.50.880:FF:000008">
    <property type="entry name" value="Phosphoribosylformylglycinamidine synthase"/>
    <property type="match status" value="1"/>
</dbReference>
<dbReference type="InterPro" id="IPR029062">
    <property type="entry name" value="Class_I_gatase-like"/>
</dbReference>
<dbReference type="Gene3D" id="3.30.1330.10">
    <property type="entry name" value="PurM-like, N-terminal domain"/>
    <property type="match status" value="2"/>
</dbReference>
<dbReference type="Pfam" id="PF18072">
    <property type="entry name" value="FGAR-AT_linker"/>
    <property type="match status" value="1"/>
</dbReference>
<dbReference type="InterPro" id="IPR040707">
    <property type="entry name" value="FGAR-AT_N"/>
</dbReference>
<dbReference type="EMBL" id="MCFA01000148">
    <property type="protein sequence ID" value="ORY03303.1"/>
    <property type="molecule type" value="Genomic_DNA"/>
</dbReference>
<keyword evidence="23" id="KW-1185">Reference proteome</keyword>
<evidence type="ECO:0000256" key="7">
    <source>
        <dbReference type="ARBA" id="ARBA00022723"/>
    </source>
</evidence>
<evidence type="ECO:0000256" key="16">
    <source>
        <dbReference type="ARBA" id="ARBA00057317"/>
    </source>
</evidence>
<sequence length="1367" mass="149689">MDTQRIGNLIFHGSSAYSDFRLKRLAQAIGAVQVSALWIHYVDPLKDLSDDEAQTLSQMLHYGEFGDGVDRLSEIVTRHWSGQPQPGDPVLFYISPRPGTISPWSSLATMIARTCGLEKAVNRIERGMVIAATFEKPLDADSIPNADALHDRMTQTISRESPSLDLMFGQHEPAQATSISFDEYNTPQAALEHANRELGLAMDKSEIDYLIEAYTQELKRGPVDVELFMFAQVNSEHCRHKQFNADFTIDGMRKPYSLFGMIRNTHQKHPEHVVSAYSDNAAVLQGERASFWAPDHLTGEWHETKETVHILCKVETHNHPTAVSPFPGAATGSGGEIRDEGAVGRGSKPKAGLAGFTVSDLMIPGFERQWELRDVGKPAHIASSLDIMLEAPIGSATFNNEFGRPCTVGYFRTLLMKVFTNENETEIRGYHKPIMIAGGVGTVRPQHALKDPGIVPPGSHLLVIGGPAMLIGLGGGAASSVQSGEGKVDLDFASVQRGNPEVQRRAQEVIDHCRSMGDKNPILFIHDVGAGGLSNALPELVHDSGLGAVFELREIDSADKGMSPLQVWCNEAQERYVLAVGPQDLDLFKAICNRERCGFSVVGTAKQEQHLVLTDRESTDHPKPIDLPMSVLFGKPPKMSRIVQSRKLRLPAFDSSLSVYIPDTPKEGLLKEAVDRVLTMPAVGSKSFLITIGDRTVGGLTVRDQMVGKWQVPVADVSVTATSLMSGVRTGEAMAMGEKPTLALISAAASARMAVAESLMNLAAASCFDRLSRIRLSANWMSASSHPGEGAALYEAVEAIGMGLCPKLGISIPVGKDSMSMKMKWSDPETKESKEVTAPMSLVITAFAPVQRIDRTWTPALERLEDVGETILLFVDLAEGRKHMGGSALAQTFGQVGDEAPDVHDADVLKDFYDAVEQLHESGVVLAYHDRSDGGLFTTLVEMMFAGRCGLEIMLDGICRSDEPKDLMETLFNEELGAVFQVKKQDEIKFISCFATCGPPPGMIKKIGRVPAASKQEISFRYSTQTIYRNTRQRLQQRWAATSHQLQRLRDNPECADAEFSNILDDKNPGLSYNLTYNPKENILPLKTSISSAFSAKPRVAILREEGVNGQAEMAFAFHMAGFAVVDVHMTDIISGRESLAKYVGLAACGGFSYGDVLGAGQGWAKSVLLHPNTRKEFEQFFQRPDTFTLGVCNGCQFLSKLKELIPGASLWPSFERNVSEQYEARVCMVEVLEPKAPGKEPSVFLHGMAGSTLPIVTAHGEGRATFPSSFTSSATPEALYDEGLVSLRYIDNYGTPTEQYPFNPNGSPQGITGVRSKDGRVLALMPHPERTILREVASYIPRGKMEEWGEYGPWNRLFRSARRWVG</sequence>
<comment type="similarity">
    <text evidence="3">In the N-terminal section; belongs to the FGAMS family.</text>
</comment>
<evidence type="ECO:0000256" key="1">
    <source>
        <dbReference type="ARBA" id="ARBA00004496"/>
    </source>
</evidence>
<comment type="pathway">
    <text evidence="2">Purine metabolism; IMP biosynthesis via de novo pathway; 5-amino-1-(5-phospho-D-ribosyl)imidazole from N(2)-formyl-N(1)-(5-phospho-D-ribosyl)glycinamide: step 1/2.</text>
</comment>
<name>A0A1Y1YZ26_9PLEO</name>
<dbReference type="SUPFAM" id="SSF82697">
    <property type="entry name" value="PurS-like"/>
    <property type="match status" value="1"/>
</dbReference>